<gene>
    <name evidence="2" type="ORF">CR513_13399</name>
</gene>
<keyword evidence="3" id="KW-1185">Reference proteome</keyword>
<feature type="region of interest" description="Disordered" evidence="1">
    <location>
        <begin position="56"/>
        <end position="165"/>
    </location>
</feature>
<reference evidence="2" key="1">
    <citation type="submission" date="2018-05" db="EMBL/GenBank/DDBJ databases">
        <title>Draft genome of Mucuna pruriens seed.</title>
        <authorList>
            <person name="Nnadi N.E."/>
            <person name="Vos R."/>
            <person name="Hasami M.H."/>
            <person name="Devisetty U.K."/>
            <person name="Aguiy J.C."/>
        </authorList>
    </citation>
    <scope>NUCLEOTIDE SEQUENCE [LARGE SCALE GENOMIC DNA]</scope>
    <source>
        <strain evidence="2">JCA_2017</strain>
    </source>
</reference>
<feature type="non-terminal residue" evidence="2">
    <location>
        <position position="1"/>
    </location>
</feature>
<dbReference type="OrthoDB" id="1433117at2759"/>
<evidence type="ECO:0000313" key="2">
    <source>
        <dbReference type="EMBL" id="RDY03056.1"/>
    </source>
</evidence>
<dbReference type="EMBL" id="QJKJ01002396">
    <property type="protein sequence ID" value="RDY03056.1"/>
    <property type="molecule type" value="Genomic_DNA"/>
</dbReference>
<feature type="compositionally biased region" description="Basic and acidic residues" evidence="1">
    <location>
        <begin position="134"/>
        <end position="165"/>
    </location>
</feature>
<comment type="caution">
    <text evidence="2">The sequence shown here is derived from an EMBL/GenBank/DDBJ whole genome shotgun (WGS) entry which is preliminary data.</text>
</comment>
<sequence>MADNNKLTPIWEGPFRIIEEVGKGAYRLEHLDGRKIPRTWNALSLRLYHMKKKDLRRMVEKVPSRHEEKKTYEGWRKRSPLGTKKKRPAKDGRRGPLQAQRKKDLRRTVEEVPSRHEEKNTYEGRPKRSPLGTKKNELRRTAKEIPSRHEEKRPAKDGRRGPLQA</sequence>
<name>A0A371HJU9_MUCPR</name>
<dbReference type="Proteomes" id="UP000257109">
    <property type="component" value="Unassembled WGS sequence"/>
</dbReference>
<organism evidence="2 3">
    <name type="scientific">Mucuna pruriens</name>
    <name type="common">Velvet bean</name>
    <name type="synonym">Dolichos pruriens</name>
    <dbReference type="NCBI Taxonomy" id="157652"/>
    <lineage>
        <taxon>Eukaryota</taxon>
        <taxon>Viridiplantae</taxon>
        <taxon>Streptophyta</taxon>
        <taxon>Embryophyta</taxon>
        <taxon>Tracheophyta</taxon>
        <taxon>Spermatophyta</taxon>
        <taxon>Magnoliopsida</taxon>
        <taxon>eudicotyledons</taxon>
        <taxon>Gunneridae</taxon>
        <taxon>Pentapetalae</taxon>
        <taxon>rosids</taxon>
        <taxon>fabids</taxon>
        <taxon>Fabales</taxon>
        <taxon>Fabaceae</taxon>
        <taxon>Papilionoideae</taxon>
        <taxon>50 kb inversion clade</taxon>
        <taxon>NPAAA clade</taxon>
        <taxon>indigoferoid/millettioid clade</taxon>
        <taxon>Phaseoleae</taxon>
        <taxon>Mucuna</taxon>
    </lineage>
</organism>
<protein>
    <submittedName>
        <fullName evidence="2">Uncharacterized protein</fullName>
    </submittedName>
</protein>
<evidence type="ECO:0000256" key="1">
    <source>
        <dbReference type="SAM" id="MobiDB-lite"/>
    </source>
</evidence>
<accession>A0A371HJU9</accession>
<feature type="compositionally biased region" description="Basic and acidic residues" evidence="1">
    <location>
        <begin position="106"/>
        <end position="126"/>
    </location>
</feature>
<proteinExistence type="predicted"/>
<feature type="compositionally biased region" description="Basic and acidic residues" evidence="1">
    <location>
        <begin position="56"/>
        <end position="76"/>
    </location>
</feature>
<feature type="compositionally biased region" description="Basic residues" evidence="1">
    <location>
        <begin position="77"/>
        <end position="88"/>
    </location>
</feature>
<evidence type="ECO:0000313" key="3">
    <source>
        <dbReference type="Proteomes" id="UP000257109"/>
    </source>
</evidence>
<dbReference type="AlphaFoldDB" id="A0A371HJU9"/>